<dbReference type="EMBL" id="JAKVPY010000011">
    <property type="protein sequence ID" value="MCH4563637.1"/>
    <property type="molecule type" value="Genomic_DNA"/>
</dbReference>
<name>A0ABS9RUZ5_9GAMM</name>
<sequence length="111" mass="12485">MYIKRDDDGHIELVSREATPDCKEFLASDSPDLLAFLMEGEARQGEAHFQASDLAFVRVLEDVIELLMDKGVISFTDLPEAAQQKVMERQSLRRRFQGLDLVSGVDDEGVI</sequence>
<proteinExistence type="predicted"/>
<accession>A0ABS9RUZ5</accession>
<comment type="caution">
    <text evidence="1">The sequence shown here is derived from an EMBL/GenBank/DDBJ whole genome shotgun (WGS) entry which is preliminary data.</text>
</comment>
<gene>
    <name evidence="1" type="ORF">MKP05_10900</name>
</gene>
<dbReference type="Proteomes" id="UP001202117">
    <property type="component" value="Unassembled WGS sequence"/>
</dbReference>
<keyword evidence="2" id="KW-1185">Reference proteome</keyword>
<protein>
    <submittedName>
        <fullName evidence="1">Tryptophan synthase subunit beta like protein</fullName>
    </submittedName>
</protein>
<organism evidence="1 2">
    <name type="scientific">Halomonas flagellata</name>
    <dbReference type="NCBI Taxonomy" id="2920385"/>
    <lineage>
        <taxon>Bacteria</taxon>
        <taxon>Pseudomonadati</taxon>
        <taxon>Pseudomonadota</taxon>
        <taxon>Gammaproteobacteria</taxon>
        <taxon>Oceanospirillales</taxon>
        <taxon>Halomonadaceae</taxon>
        <taxon>Halomonas</taxon>
    </lineage>
</organism>
<reference evidence="1 2" key="1">
    <citation type="submission" date="2022-02" db="EMBL/GenBank/DDBJ databases">
        <title>Halomonas fukangensis sp. nov., a halophilic bacterium isolated from a bulk soil of Kalidium foliatum at Fukang.</title>
        <authorList>
            <person name="Huang Y."/>
        </authorList>
    </citation>
    <scope>NUCLEOTIDE SEQUENCE [LARGE SCALE GENOMIC DNA]</scope>
    <source>
        <strain evidence="1 2">EGI 63088</strain>
    </source>
</reference>
<dbReference type="RefSeq" id="WP_240568299.1">
    <property type="nucleotide sequence ID" value="NZ_JAKVPY010000011.1"/>
</dbReference>
<evidence type="ECO:0000313" key="1">
    <source>
        <dbReference type="EMBL" id="MCH4563637.1"/>
    </source>
</evidence>
<evidence type="ECO:0000313" key="2">
    <source>
        <dbReference type="Proteomes" id="UP001202117"/>
    </source>
</evidence>